<dbReference type="PANTHER" id="PTHR38432:SF1">
    <property type="entry name" value="TELA-LIKE PROTEIN SAOUHSC_01408"/>
    <property type="match status" value="1"/>
</dbReference>
<dbReference type="InterPro" id="IPR008863">
    <property type="entry name" value="Toxic_anion-R_TelA"/>
</dbReference>
<reference evidence="4" key="1">
    <citation type="submission" date="2020-08" db="EMBL/GenBank/DDBJ databases">
        <title>Genome public.</title>
        <authorList>
            <person name="Liu C."/>
            <person name="Sun Q."/>
        </authorList>
    </citation>
    <scope>NUCLEOTIDE SEQUENCE</scope>
    <source>
        <strain evidence="4">NSJ-33</strain>
    </source>
</reference>
<dbReference type="PIRSF" id="PIRSF026508">
    <property type="entry name" value="TelA"/>
    <property type="match status" value="1"/>
</dbReference>
<proteinExistence type="inferred from homology"/>
<protein>
    <submittedName>
        <fullName evidence="4">Toxic anion resistance protein</fullName>
    </submittedName>
</protein>
<keyword evidence="5" id="KW-1185">Reference proteome</keyword>
<accession>A0A926I6E2</accession>
<sequence>MPELVLPTMETVNPEPRELVAEKAESSLDIKNLSPEERKMVEEFAKSIDVTDSTVLVQYGAPAQSKISAFSDSMLNNYRTKDLGEQGKLLTDLVVEIGEFDTAAQKKGFFTSMKRQFEKTMAQYNKVNANVDTIVHKLEDHKRQLIKDVAMFDQLYEKNAEYFKEISLYIIAGKERLKEINDVTIPELAAKAEATGDQNDLQALRDMKDVVVRFDKKLNDLMLSRMISIQMAPQIRMLQSNETQLADKIQSTIMNSIPLWKNQIVIALGLNNAKAALQAQRQVTDMTNELLKKNSEMLKTGTIEIAKESERGIVDIETLRQTNSDLITTINEVVRIQDEGKAKRLAAEQELQKMEGELKQAVLAAAVRKNQ</sequence>
<dbReference type="Pfam" id="PF05816">
    <property type="entry name" value="TelA"/>
    <property type="match status" value="1"/>
</dbReference>
<dbReference type="PANTHER" id="PTHR38432">
    <property type="entry name" value="TELA-LIKE PROTEIN SAOUHSC_01408"/>
    <property type="match status" value="1"/>
</dbReference>
<dbReference type="EMBL" id="JACRSV010000001">
    <property type="protein sequence ID" value="MBC8558707.1"/>
    <property type="molecule type" value="Genomic_DNA"/>
</dbReference>
<comment type="similarity">
    <text evidence="1 2">Belongs to the TelA family.</text>
</comment>
<name>A0A926I6E2_9FIRM</name>
<evidence type="ECO:0000313" key="4">
    <source>
        <dbReference type="EMBL" id="MBC8558707.1"/>
    </source>
</evidence>
<dbReference type="AlphaFoldDB" id="A0A926I6E2"/>
<evidence type="ECO:0000256" key="1">
    <source>
        <dbReference type="ARBA" id="ARBA00005541"/>
    </source>
</evidence>
<gene>
    <name evidence="4" type="ORF">H8710_01355</name>
</gene>
<evidence type="ECO:0000313" key="5">
    <source>
        <dbReference type="Proteomes" id="UP000610760"/>
    </source>
</evidence>
<comment type="caution">
    <text evidence="4">The sequence shown here is derived from an EMBL/GenBank/DDBJ whole genome shotgun (WGS) entry which is preliminary data.</text>
</comment>
<evidence type="ECO:0000256" key="2">
    <source>
        <dbReference type="PIRNR" id="PIRNR026508"/>
    </source>
</evidence>
<dbReference type="Proteomes" id="UP000610760">
    <property type="component" value="Unassembled WGS sequence"/>
</dbReference>
<organism evidence="4 5">
    <name type="scientific">Fumia xinanensis</name>
    <dbReference type="NCBI Taxonomy" id="2763659"/>
    <lineage>
        <taxon>Bacteria</taxon>
        <taxon>Bacillati</taxon>
        <taxon>Bacillota</taxon>
        <taxon>Clostridia</taxon>
        <taxon>Eubacteriales</taxon>
        <taxon>Oscillospiraceae</taxon>
        <taxon>Fumia</taxon>
    </lineage>
</organism>
<feature type="coiled-coil region" evidence="3">
    <location>
        <begin position="337"/>
        <end position="364"/>
    </location>
</feature>
<keyword evidence="3" id="KW-0175">Coiled coil</keyword>
<evidence type="ECO:0000256" key="3">
    <source>
        <dbReference type="SAM" id="Coils"/>
    </source>
</evidence>